<keyword evidence="8 12" id="KW-0472">Membrane</keyword>
<dbReference type="RefSeq" id="WP_209590163.1">
    <property type="nucleotide sequence ID" value="NZ_JAGGMU010000001.1"/>
</dbReference>
<dbReference type="PANTHER" id="PTHR30183">
    <property type="entry name" value="MOLYBDENUM TRANSPORT SYSTEM PERMEASE PROTEIN MODB"/>
    <property type="match status" value="1"/>
</dbReference>
<dbReference type="EMBL" id="JAGGMV010000001">
    <property type="protein sequence ID" value="MBP2200790.1"/>
    <property type="molecule type" value="Genomic_DNA"/>
</dbReference>
<evidence type="ECO:0000259" key="13">
    <source>
        <dbReference type="PROSITE" id="PS50928"/>
    </source>
</evidence>
<keyword evidence="5" id="KW-0500">Molybdenum</keyword>
<dbReference type="GO" id="GO:0005886">
    <property type="term" value="C:plasma membrane"/>
    <property type="evidence" value="ECO:0007669"/>
    <property type="project" value="UniProtKB-SubCell"/>
</dbReference>
<keyword evidence="3 12" id="KW-0813">Transport</keyword>
<evidence type="ECO:0000256" key="11">
    <source>
        <dbReference type="ARBA" id="ARBA00044785"/>
    </source>
</evidence>
<dbReference type="NCBIfam" id="NF040839">
    <property type="entry name" value="tungstate_WtpB"/>
    <property type="match status" value="1"/>
</dbReference>
<dbReference type="CDD" id="cd06261">
    <property type="entry name" value="TM_PBP2"/>
    <property type="match status" value="1"/>
</dbReference>
<evidence type="ECO:0000256" key="3">
    <source>
        <dbReference type="ARBA" id="ARBA00022448"/>
    </source>
</evidence>
<comment type="similarity">
    <text evidence="2 12">Belongs to the binding-protein-dependent transport system permease family.</text>
</comment>
<dbReference type="PROSITE" id="PS50928">
    <property type="entry name" value="ABC_TM1"/>
    <property type="match status" value="1"/>
</dbReference>
<keyword evidence="4" id="KW-1003">Cell membrane</keyword>
<dbReference type="GO" id="GO:0055085">
    <property type="term" value="P:transmembrane transport"/>
    <property type="evidence" value="ECO:0007669"/>
    <property type="project" value="InterPro"/>
</dbReference>
<comment type="caution">
    <text evidence="14">The sequence shown here is derived from an EMBL/GenBank/DDBJ whole genome shotgun (WGS) entry which is preliminary data.</text>
</comment>
<dbReference type="AlphaFoldDB" id="A0A8J7S3E4"/>
<gene>
    <name evidence="14" type="ORF">J3E07_000188</name>
</gene>
<keyword evidence="6 12" id="KW-0812">Transmembrane</keyword>
<dbReference type="PANTHER" id="PTHR30183:SF3">
    <property type="entry name" value="MOLYBDENUM TRANSPORT SYSTEM PERMEASE PROTEIN MODB"/>
    <property type="match status" value="1"/>
</dbReference>
<evidence type="ECO:0000256" key="2">
    <source>
        <dbReference type="ARBA" id="ARBA00009306"/>
    </source>
</evidence>
<evidence type="ECO:0000256" key="4">
    <source>
        <dbReference type="ARBA" id="ARBA00022475"/>
    </source>
</evidence>
<name>A0A8J7S3E4_METVO</name>
<proteinExistence type="inferred from homology"/>
<evidence type="ECO:0000256" key="6">
    <source>
        <dbReference type="ARBA" id="ARBA00022692"/>
    </source>
</evidence>
<evidence type="ECO:0000313" key="15">
    <source>
        <dbReference type="Proteomes" id="UP000740329"/>
    </source>
</evidence>
<dbReference type="Gene3D" id="1.10.3720.10">
    <property type="entry name" value="MetI-like"/>
    <property type="match status" value="1"/>
</dbReference>
<dbReference type="InterPro" id="IPR053405">
    <property type="entry name" value="Mo/W_ABC_Transporter_Permease"/>
</dbReference>
<dbReference type="OrthoDB" id="11163at2157"/>
<evidence type="ECO:0000256" key="12">
    <source>
        <dbReference type="RuleBase" id="RU363032"/>
    </source>
</evidence>
<comment type="subunit">
    <text evidence="9">The complex is composed of two ATP-binding proteins (WtpC), two transmembrane proteins (WtpB) and a solute-binding protein (WtpA).</text>
</comment>
<evidence type="ECO:0000256" key="1">
    <source>
        <dbReference type="ARBA" id="ARBA00004651"/>
    </source>
</evidence>
<dbReference type="SUPFAM" id="SSF161098">
    <property type="entry name" value="MetI-like"/>
    <property type="match status" value="1"/>
</dbReference>
<evidence type="ECO:0000256" key="7">
    <source>
        <dbReference type="ARBA" id="ARBA00022989"/>
    </source>
</evidence>
<feature type="transmembrane region" description="Helical" evidence="12">
    <location>
        <begin position="190"/>
        <end position="210"/>
    </location>
</feature>
<comment type="subcellular location">
    <subcellularLocation>
        <location evidence="1 12">Cell membrane</location>
        <topology evidence="1 12">Multi-pass membrane protein</topology>
    </subcellularLocation>
</comment>
<protein>
    <recommendedName>
        <fullName evidence="11">Molybdate/tungstate transport system permease protein WtpB</fullName>
    </recommendedName>
</protein>
<dbReference type="InterPro" id="IPR035906">
    <property type="entry name" value="MetI-like_sf"/>
</dbReference>
<dbReference type="Proteomes" id="UP000740329">
    <property type="component" value="Unassembled WGS sequence"/>
</dbReference>
<evidence type="ECO:0000313" key="14">
    <source>
        <dbReference type="EMBL" id="MBP2200790.1"/>
    </source>
</evidence>
<feature type="transmembrane region" description="Helical" evidence="12">
    <location>
        <begin position="87"/>
        <end position="108"/>
    </location>
</feature>
<dbReference type="Pfam" id="PF00528">
    <property type="entry name" value="BPD_transp_1"/>
    <property type="match status" value="1"/>
</dbReference>
<sequence length="257" mass="28374">MKIDKSFYMVFLSASIFILLFVSLPLITMLLNPGDVSGAIMDKEVIKSLEISLKAAGMSTLLALVFGVPLAYIFARNDFKGKSLIESIIDIPMAIPHSVVGIMILSFFYGSTIGEFLTNAGLKIVDNFWGIVAVMLYVGIPFMINSARDGFEMVDEELEHVSRTLGASRFKTFFNVSLPIIKNNLVSGSILTYARGLSEVGAILIVAYFPKTTPVLIMDRFNQFGLSASKPISVLMIIVSILLFTIFRLVRHKKVKN</sequence>
<evidence type="ECO:0000256" key="9">
    <source>
        <dbReference type="ARBA" id="ARBA00038781"/>
    </source>
</evidence>
<feature type="transmembrane region" description="Helical" evidence="12">
    <location>
        <begin position="7"/>
        <end position="31"/>
    </location>
</feature>
<keyword evidence="7 12" id="KW-1133">Transmembrane helix</keyword>
<feature type="transmembrane region" description="Helical" evidence="12">
    <location>
        <begin position="128"/>
        <end position="144"/>
    </location>
</feature>
<dbReference type="InterPro" id="IPR000515">
    <property type="entry name" value="MetI-like"/>
</dbReference>
<comment type="function">
    <text evidence="10">Part of the ABC transporter complex WtpABC involved in molybdate/tungstate import. Probably responsible for the translocation of the substrate across the membrane.</text>
</comment>
<accession>A0A8J7S3E4</accession>
<evidence type="ECO:0000256" key="10">
    <source>
        <dbReference type="ARBA" id="ARBA00044744"/>
    </source>
</evidence>
<feature type="transmembrane region" description="Helical" evidence="12">
    <location>
        <begin position="51"/>
        <end position="75"/>
    </location>
</feature>
<feature type="transmembrane region" description="Helical" evidence="12">
    <location>
        <begin position="230"/>
        <end position="250"/>
    </location>
</feature>
<organism evidence="14 15">
    <name type="scientific">Methanococcus voltae</name>
    <dbReference type="NCBI Taxonomy" id="2188"/>
    <lineage>
        <taxon>Archaea</taxon>
        <taxon>Methanobacteriati</taxon>
        <taxon>Methanobacteriota</taxon>
        <taxon>Methanomada group</taxon>
        <taxon>Methanococci</taxon>
        <taxon>Methanococcales</taxon>
        <taxon>Methanococcaceae</taxon>
        <taxon>Methanococcus</taxon>
    </lineage>
</organism>
<evidence type="ECO:0000256" key="5">
    <source>
        <dbReference type="ARBA" id="ARBA00022505"/>
    </source>
</evidence>
<evidence type="ECO:0000256" key="8">
    <source>
        <dbReference type="ARBA" id="ARBA00023136"/>
    </source>
</evidence>
<feature type="domain" description="ABC transmembrane type-1" evidence="13">
    <location>
        <begin position="49"/>
        <end position="247"/>
    </location>
</feature>
<reference evidence="14" key="1">
    <citation type="submission" date="2021-03" db="EMBL/GenBank/DDBJ databases">
        <title>Genomic Encyclopedia of Type Strains, Phase IV (KMG-V): Genome sequencing to study the core and pangenomes of soil and plant-associated prokaryotes.</title>
        <authorList>
            <person name="Whitman W."/>
        </authorList>
    </citation>
    <scope>NUCLEOTIDE SEQUENCE</scope>
    <source>
        <strain evidence="14">C4</strain>
    </source>
</reference>